<evidence type="ECO:0000313" key="3">
    <source>
        <dbReference type="WBParaSite" id="nRc.2.0.1.t44748-RA"/>
    </source>
</evidence>
<accession>A0A915L107</accession>
<organism evidence="2 3">
    <name type="scientific">Romanomermis culicivorax</name>
    <name type="common">Nematode worm</name>
    <dbReference type="NCBI Taxonomy" id="13658"/>
    <lineage>
        <taxon>Eukaryota</taxon>
        <taxon>Metazoa</taxon>
        <taxon>Ecdysozoa</taxon>
        <taxon>Nematoda</taxon>
        <taxon>Enoplea</taxon>
        <taxon>Dorylaimia</taxon>
        <taxon>Mermithida</taxon>
        <taxon>Mermithoidea</taxon>
        <taxon>Mermithidae</taxon>
        <taxon>Romanomermis</taxon>
    </lineage>
</organism>
<name>A0A915L107_ROMCU</name>
<evidence type="ECO:0000313" key="2">
    <source>
        <dbReference type="Proteomes" id="UP000887565"/>
    </source>
</evidence>
<evidence type="ECO:0000256" key="1">
    <source>
        <dbReference type="SAM" id="MobiDB-lite"/>
    </source>
</evidence>
<protein>
    <submittedName>
        <fullName evidence="3">MADF domain-containing protein</fullName>
    </submittedName>
</protein>
<reference evidence="3" key="1">
    <citation type="submission" date="2022-11" db="UniProtKB">
        <authorList>
            <consortium name="WormBaseParasite"/>
        </authorList>
    </citation>
    <scope>IDENTIFICATION</scope>
</reference>
<dbReference type="WBParaSite" id="nRc.2.0.1.t44748-RA">
    <property type="protein sequence ID" value="nRc.2.0.1.t44748-RA"/>
    <property type="gene ID" value="nRc.2.0.1.g44748"/>
</dbReference>
<proteinExistence type="predicted"/>
<keyword evidence="2" id="KW-1185">Reference proteome</keyword>
<dbReference type="AlphaFoldDB" id="A0A915L107"/>
<sequence>MDENVIIEIMIKEVRKCSFLWSRLDKGHSDKMKCRNAWTAIAAKVDLEAMPFFSTASNLDKNEEEDVGREDQDISNGADNLTLSDTLEQLHDKHDRSDISKTGKFFEPKEFKCRKRSYQPDMIDEALLKYLKEKSGDKDEEDLLFGKNDPY</sequence>
<dbReference type="Proteomes" id="UP000887565">
    <property type="component" value="Unplaced"/>
</dbReference>
<feature type="region of interest" description="Disordered" evidence="1">
    <location>
        <begin position="57"/>
        <end position="81"/>
    </location>
</feature>